<gene>
    <name evidence="2" type="ORF">HG263_03510</name>
</gene>
<keyword evidence="1" id="KW-0732">Signal</keyword>
<dbReference type="SUPFAM" id="SSF53335">
    <property type="entry name" value="S-adenosyl-L-methionine-dependent methyltransferases"/>
    <property type="match status" value="1"/>
</dbReference>
<dbReference type="Gene3D" id="3.40.50.150">
    <property type="entry name" value="Vaccinia Virus protein VP39"/>
    <property type="match status" value="1"/>
</dbReference>
<dbReference type="Proteomes" id="UP000586305">
    <property type="component" value="Unassembled WGS sequence"/>
</dbReference>
<accession>A0A849V7S9</accession>
<dbReference type="RefSeq" id="WP_171624674.1">
    <property type="nucleotide sequence ID" value="NZ_JABBPG010000001.1"/>
</dbReference>
<protein>
    <submittedName>
        <fullName evidence="2">Class I SAM-dependent methyltransferase</fullName>
    </submittedName>
</protein>
<dbReference type="InterPro" id="IPR029063">
    <property type="entry name" value="SAM-dependent_MTases_sf"/>
</dbReference>
<feature type="signal peptide" evidence="1">
    <location>
        <begin position="1"/>
        <end position="22"/>
    </location>
</feature>
<sequence>MKTKSLSALLGCALLASSAAYADIYDDAVANSARSKKDRTVDERRKPEQVMRFFEIQPSMKVLDVFAGGGYYSELMSYVVGERGHVTMYNNQPWQQFVKKAVDERLKDNRLQNVSTLIVKPEELAGVKEQFDAAIFVLGMHDLYYEDSENGWPKIDRAKFLQGIYSKLKSGAVFGVIDANAKTGVDNAVIGKTIHRVDPAAVIKDIKAVGFVLEAQGEFLGNAKDDLTTSVFLPENRYNTDRSVLKFRKP</sequence>
<dbReference type="GO" id="GO:0032259">
    <property type="term" value="P:methylation"/>
    <property type="evidence" value="ECO:0007669"/>
    <property type="project" value="UniProtKB-KW"/>
</dbReference>
<keyword evidence="2" id="KW-0808">Transferase</keyword>
<dbReference type="Pfam" id="PF01135">
    <property type="entry name" value="PCMT"/>
    <property type="match status" value="1"/>
</dbReference>
<proteinExistence type="predicted"/>
<dbReference type="CDD" id="cd02440">
    <property type="entry name" value="AdoMet_MTases"/>
    <property type="match status" value="1"/>
</dbReference>
<keyword evidence="2" id="KW-0489">Methyltransferase</keyword>
<name>A0A849V7S9_9GAMM</name>
<dbReference type="GO" id="GO:0008168">
    <property type="term" value="F:methyltransferase activity"/>
    <property type="evidence" value="ECO:0007669"/>
    <property type="project" value="UniProtKB-KW"/>
</dbReference>
<dbReference type="PIRSF" id="PIRSF031679">
    <property type="entry name" value="Mtase_Alr7345_prd"/>
    <property type="match status" value="1"/>
</dbReference>
<evidence type="ECO:0000313" key="3">
    <source>
        <dbReference type="Proteomes" id="UP000586305"/>
    </source>
</evidence>
<comment type="caution">
    <text evidence="2">The sequence shown here is derived from an EMBL/GenBank/DDBJ whole genome shotgun (WGS) entry which is preliminary data.</text>
</comment>
<feature type="chain" id="PRO_5032510393" evidence="1">
    <location>
        <begin position="23"/>
        <end position="250"/>
    </location>
</feature>
<reference evidence="2 3" key="1">
    <citation type="submission" date="2020-04" db="EMBL/GenBank/DDBJ databases">
        <title>Pseudoalteromonas caenipelagi sp. nov., isolated from a tidal flat.</title>
        <authorList>
            <person name="Park S."/>
            <person name="Yoon J.-H."/>
        </authorList>
    </citation>
    <scope>NUCLEOTIDE SEQUENCE [LARGE SCALE GENOMIC DNA]</scope>
    <source>
        <strain evidence="2 3">JBTF-M23</strain>
    </source>
</reference>
<dbReference type="InterPro" id="IPR016980">
    <property type="entry name" value="S-AdoMet-dep_MeTrfase_Alr7345"/>
</dbReference>
<evidence type="ECO:0000256" key="1">
    <source>
        <dbReference type="SAM" id="SignalP"/>
    </source>
</evidence>
<dbReference type="EMBL" id="JABBPG010000001">
    <property type="protein sequence ID" value="NOU49609.1"/>
    <property type="molecule type" value="Genomic_DNA"/>
</dbReference>
<organism evidence="2 3">
    <name type="scientific">Pseudoalteromonas caenipelagi</name>
    <dbReference type="NCBI Taxonomy" id="2726988"/>
    <lineage>
        <taxon>Bacteria</taxon>
        <taxon>Pseudomonadati</taxon>
        <taxon>Pseudomonadota</taxon>
        <taxon>Gammaproteobacteria</taxon>
        <taxon>Alteromonadales</taxon>
        <taxon>Pseudoalteromonadaceae</taxon>
        <taxon>Pseudoalteromonas</taxon>
    </lineage>
</organism>
<dbReference type="AlphaFoldDB" id="A0A849V7S9"/>
<evidence type="ECO:0000313" key="2">
    <source>
        <dbReference type="EMBL" id="NOU49609.1"/>
    </source>
</evidence>
<keyword evidence="3" id="KW-1185">Reference proteome</keyword>